<sequence>MLKQTFSFVRLCSHQISSPSFAFEINGYQLGSKLIEALLHQISSSSLALSQISDAAISRPVSDLSRGHLLFENSYNIDPSCNVLNKRVVMRVTGDYKRITSLRAWATCIVYNCSSEFRTATRCRGWWLIWVADITFTVTRTSCSGVETVSKTLSIQKSGRNRKRSKKWFVELTLASAVSVKLVLDQLVIIKHNFWLVCLEERQRFVRAYMSSSASLKSSRTPNKDSIQLSFTHEYTCKPRKTHYPDQTAIVVAIEATQDLPTPVIMLRSSKYFETEPLLCSYHKHRTKVHIVYDMPISPPQCQVIPLHLIVVKWRYRSEFDDTIPLELLYEPTYAVYKDFSVVGAEVSVVDINAI</sequence>
<dbReference type="Proteomes" id="UP001417504">
    <property type="component" value="Unassembled WGS sequence"/>
</dbReference>
<evidence type="ECO:0000313" key="2">
    <source>
        <dbReference type="Proteomes" id="UP001417504"/>
    </source>
</evidence>
<keyword evidence="2" id="KW-1185">Reference proteome</keyword>
<dbReference type="AlphaFoldDB" id="A0AAP0KPJ8"/>
<reference evidence="1 2" key="1">
    <citation type="submission" date="2024-01" db="EMBL/GenBank/DDBJ databases">
        <title>Genome assemblies of Stephania.</title>
        <authorList>
            <person name="Yang L."/>
        </authorList>
    </citation>
    <scope>NUCLEOTIDE SEQUENCE [LARGE SCALE GENOMIC DNA]</scope>
    <source>
        <strain evidence="1">QJT</strain>
        <tissue evidence="1">Leaf</tissue>
    </source>
</reference>
<name>A0AAP0KPJ8_9MAGN</name>
<organism evidence="1 2">
    <name type="scientific">Stephania japonica</name>
    <dbReference type="NCBI Taxonomy" id="461633"/>
    <lineage>
        <taxon>Eukaryota</taxon>
        <taxon>Viridiplantae</taxon>
        <taxon>Streptophyta</taxon>
        <taxon>Embryophyta</taxon>
        <taxon>Tracheophyta</taxon>
        <taxon>Spermatophyta</taxon>
        <taxon>Magnoliopsida</taxon>
        <taxon>Ranunculales</taxon>
        <taxon>Menispermaceae</taxon>
        <taxon>Menispermoideae</taxon>
        <taxon>Cissampelideae</taxon>
        <taxon>Stephania</taxon>
    </lineage>
</organism>
<gene>
    <name evidence="1" type="ORF">Sjap_002475</name>
</gene>
<accession>A0AAP0KPJ8</accession>
<dbReference type="EMBL" id="JBBNAE010000001">
    <property type="protein sequence ID" value="KAK9154995.1"/>
    <property type="molecule type" value="Genomic_DNA"/>
</dbReference>
<proteinExistence type="predicted"/>
<comment type="caution">
    <text evidence="1">The sequence shown here is derived from an EMBL/GenBank/DDBJ whole genome shotgun (WGS) entry which is preliminary data.</text>
</comment>
<evidence type="ECO:0000313" key="1">
    <source>
        <dbReference type="EMBL" id="KAK9154995.1"/>
    </source>
</evidence>
<protein>
    <submittedName>
        <fullName evidence="1">Uncharacterized protein</fullName>
    </submittedName>
</protein>